<dbReference type="Gene3D" id="3.40.50.1820">
    <property type="entry name" value="alpha/beta hydrolase"/>
    <property type="match status" value="1"/>
</dbReference>
<feature type="domain" description="Serine hydrolase" evidence="3">
    <location>
        <begin position="266"/>
        <end position="316"/>
    </location>
</feature>
<feature type="compositionally biased region" description="Basic and acidic residues" evidence="2">
    <location>
        <begin position="225"/>
        <end position="241"/>
    </location>
</feature>
<dbReference type="Pfam" id="PF03959">
    <property type="entry name" value="FSH1"/>
    <property type="match status" value="2"/>
</dbReference>
<dbReference type="AlphaFoldDB" id="A0AAI8YM47"/>
<comment type="caution">
    <text evidence="4">The sequence shown here is derived from an EMBL/GenBank/DDBJ whole genome shotgun (WGS) entry which is preliminary data.</text>
</comment>
<feature type="region of interest" description="Disordered" evidence="2">
    <location>
        <begin position="225"/>
        <end position="246"/>
    </location>
</feature>
<dbReference type="InterPro" id="IPR005645">
    <property type="entry name" value="FSH-like_dom"/>
</dbReference>
<sequence>MKFLCLHGMGTSAAIFKVQTSAFRAKLPPGEHTFTFVNAPHECDATRAISPFFPGPHYTFCRNYTIPEVEAAPLFILAILDAARAAGEPYDALICFSQGSALAAGLLMAHRIERPGTPLPVRGIVFICGGVPLPLLEVWGLRVPKKAFEINELTGRDLQRKAAAAGMEIRALMEGGGVDGACGGGGRGATVTKSSSEKRPPLVRRQTSLWRDTTTLYHRREVEMFERQGGDDNKTSEDGLDPKALPPLEADDVYGLNLTDIPEHLVIDIPTVHIYGIKDPRYPAAVQLAWFCNPDKRRVFDTGGGHEIPRSSQVSREIADAIVWLQDMVSREDSL</sequence>
<dbReference type="PANTHER" id="PTHR48070:SF7">
    <property type="entry name" value="SERINE HYDROLASE FSH DOMAIN-CONTAINING PROTEIN-RELATED"/>
    <property type="match status" value="1"/>
</dbReference>
<evidence type="ECO:0000259" key="3">
    <source>
        <dbReference type="Pfam" id="PF03959"/>
    </source>
</evidence>
<evidence type="ECO:0000256" key="1">
    <source>
        <dbReference type="ARBA" id="ARBA00022801"/>
    </source>
</evidence>
<accession>A0AAI8YM47</accession>
<dbReference type="GO" id="GO:0005737">
    <property type="term" value="C:cytoplasm"/>
    <property type="evidence" value="ECO:0007669"/>
    <property type="project" value="TreeGrafter"/>
</dbReference>
<protein>
    <submittedName>
        <fullName evidence="4">Uu.00g053320.m01.CDS01</fullName>
    </submittedName>
</protein>
<dbReference type="GO" id="GO:0019748">
    <property type="term" value="P:secondary metabolic process"/>
    <property type="evidence" value="ECO:0007669"/>
    <property type="project" value="TreeGrafter"/>
</dbReference>
<keyword evidence="1" id="KW-0378">Hydrolase</keyword>
<keyword evidence="5" id="KW-1185">Reference proteome</keyword>
<dbReference type="InterPro" id="IPR050593">
    <property type="entry name" value="LovG"/>
</dbReference>
<dbReference type="EMBL" id="CAUWAG010000019">
    <property type="protein sequence ID" value="CAJ2512317.1"/>
    <property type="molecule type" value="Genomic_DNA"/>
</dbReference>
<dbReference type="PANTHER" id="PTHR48070">
    <property type="entry name" value="ESTERASE OVCA2"/>
    <property type="match status" value="1"/>
</dbReference>
<proteinExistence type="predicted"/>
<dbReference type="SUPFAM" id="SSF53474">
    <property type="entry name" value="alpha/beta-Hydrolases"/>
    <property type="match status" value="1"/>
</dbReference>
<organism evidence="4 5">
    <name type="scientific">Anthostomella pinea</name>
    <dbReference type="NCBI Taxonomy" id="933095"/>
    <lineage>
        <taxon>Eukaryota</taxon>
        <taxon>Fungi</taxon>
        <taxon>Dikarya</taxon>
        <taxon>Ascomycota</taxon>
        <taxon>Pezizomycotina</taxon>
        <taxon>Sordariomycetes</taxon>
        <taxon>Xylariomycetidae</taxon>
        <taxon>Xylariales</taxon>
        <taxon>Xylariaceae</taxon>
        <taxon>Anthostomella</taxon>
    </lineage>
</organism>
<dbReference type="Proteomes" id="UP001295740">
    <property type="component" value="Unassembled WGS sequence"/>
</dbReference>
<dbReference type="GO" id="GO:0016787">
    <property type="term" value="F:hydrolase activity"/>
    <property type="evidence" value="ECO:0007669"/>
    <property type="project" value="UniProtKB-KW"/>
</dbReference>
<evidence type="ECO:0000256" key="2">
    <source>
        <dbReference type="SAM" id="MobiDB-lite"/>
    </source>
</evidence>
<dbReference type="GO" id="GO:0005634">
    <property type="term" value="C:nucleus"/>
    <property type="evidence" value="ECO:0007669"/>
    <property type="project" value="TreeGrafter"/>
</dbReference>
<name>A0AAI8YM47_9PEZI</name>
<dbReference type="InterPro" id="IPR029058">
    <property type="entry name" value="AB_hydrolase_fold"/>
</dbReference>
<gene>
    <name evidence="4" type="ORF">KHLLAP_LOCUS12785</name>
</gene>
<reference evidence="4" key="1">
    <citation type="submission" date="2023-10" db="EMBL/GenBank/DDBJ databases">
        <authorList>
            <person name="Hackl T."/>
        </authorList>
    </citation>
    <scope>NUCLEOTIDE SEQUENCE</scope>
</reference>
<feature type="domain" description="Serine hydrolase" evidence="3">
    <location>
        <begin position="2"/>
        <end position="131"/>
    </location>
</feature>
<evidence type="ECO:0000313" key="4">
    <source>
        <dbReference type="EMBL" id="CAJ2512317.1"/>
    </source>
</evidence>
<evidence type="ECO:0000313" key="5">
    <source>
        <dbReference type="Proteomes" id="UP001295740"/>
    </source>
</evidence>